<evidence type="ECO:0000313" key="3">
    <source>
        <dbReference type="EMBL" id="OCT56713.1"/>
    </source>
</evidence>
<feature type="compositionally biased region" description="Basic and acidic residues" evidence="2">
    <location>
        <begin position="192"/>
        <end position="202"/>
    </location>
</feature>
<dbReference type="Proteomes" id="UP000694892">
    <property type="component" value="Unassembled WGS sequence"/>
</dbReference>
<dbReference type="EMBL" id="KV467253">
    <property type="protein sequence ID" value="OCT56713.1"/>
    <property type="molecule type" value="Genomic_DNA"/>
</dbReference>
<feature type="coiled-coil region" evidence="1">
    <location>
        <begin position="94"/>
        <end position="121"/>
    </location>
</feature>
<name>A0A974BRI2_XENLA</name>
<protein>
    <submittedName>
        <fullName evidence="3">Uncharacterized protein</fullName>
    </submittedName>
</protein>
<keyword evidence="1" id="KW-0175">Coiled coil</keyword>
<feature type="region of interest" description="Disordered" evidence="2">
    <location>
        <begin position="179"/>
        <end position="249"/>
    </location>
</feature>
<feature type="compositionally biased region" description="Polar residues" evidence="2">
    <location>
        <begin position="211"/>
        <end position="221"/>
    </location>
</feature>
<dbReference type="AlphaFoldDB" id="A0A974BRI2"/>
<accession>A0A974BRI2</accession>
<reference evidence="3" key="1">
    <citation type="submission" date="2016-05" db="EMBL/GenBank/DDBJ databases">
        <title>WGS assembly of Xenopus laevis.</title>
        <authorList>
            <person name="Session A."/>
            <person name="Uno Y."/>
            <person name="Kwon T."/>
            <person name="Chapman J."/>
            <person name="Toyoda A."/>
            <person name="Takahashi S."/>
            <person name="Fukui A."/>
            <person name="Hikosaka A."/>
            <person name="Putnam N."/>
            <person name="Stites J."/>
            <person name="Van Heeringen S."/>
            <person name="Quigley I."/>
            <person name="Heinz S."/>
            <person name="Hellsten U."/>
            <person name="Lyons J."/>
            <person name="Suzuki A."/>
            <person name="Kondo M."/>
            <person name="Ogino H."/>
            <person name="Ochi H."/>
            <person name="Bogdanovic O."/>
            <person name="Lister R."/>
            <person name="Georgiou G."/>
            <person name="Paranjpe S."/>
            <person name="Van Kruijsbergen I."/>
            <person name="Mozaffari S."/>
            <person name="Shu S."/>
            <person name="Schmutz J."/>
            <person name="Jenkins J."/>
            <person name="Grimwood J."/>
            <person name="Carlson J."/>
            <person name="Mitros T."/>
            <person name="Simakov O."/>
            <person name="Heald R."/>
            <person name="Miller K."/>
            <person name="Haudenschild C."/>
            <person name="Kuroki Y."/>
            <person name="Tanaka T."/>
            <person name="Michiue T."/>
            <person name="Watanabe M."/>
            <person name="Kinoshita T."/>
            <person name="Ohta Y."/>
            <person name="Mawaribuchi S."/>
            <person name="Suzuki Y."/>
            <person name="Haramoto Y."/>
            <person name="Yamamoto T."/>
            <person name="Takagi C."/>
            <person name="Kitzman J."/>
            <person name="Shendure J."/>
            <person name="Nakayama T."/>
            <person name="Izutsu Y."/>
            <person name="Robert J."/>
            <person name="Dichmann D."/>
            <person name="Flajnik M."/>
            <person name="Houston D."/>
            <person name="Marcotte E."/>
            <person name="Wallingford J."/>
            <person name="Ito Y."/>
            <person name="Asashima M."/>
            <person name="Ueno N."/>
            <person name="Matsuda Y."/>
            <person name="Jan Veenstra G."/>
            <person name="Fujiyama A."/>
            <person name="Harland R."/>
            <person name="Taira M."/>
            <person name="Rokhsar D.S."/>
        </authorList>
    </citation>
    <scope>NUCLEOTIDE SEQUENCE</scope>
    <source>
        <strain evidence="3">J</strain>
        <tissue evidence="3">Blood</tissue>
    </source>
</reference>
<evidence type="ECO:0000256" key="2">
    <source>
        <dbReference type="SAM" id="MobiDB-lite"/>
    </source>
</evidence>
<organism evidence="3">
    <name type="scientific">Xenopus laevis</name>
    <name type="common">African clawed frog</name>
    <dbReference type="NCBI Taxonomy" id="8355"/>
    <lineage>
        <taxon>Eukaryota</taxon>
        <taxon>Metazoa</taxon>
        <taxon>Chordata</taxon>
        <taxon>Craniata</taxon>
        <taxon>Vertebrata</taxon>
        <taxon>Euteleostomi</taxon>
        <taxon>Amphibia</taxon>
        <taxon>Batrachia</taxon>
        <taxon>Anura</taxon>
        <taxon>Pipoidea</taxon>
        <taxon>Pipidae</taxon>
        <taxon>Xenopodinae</taxon>
        <taxon>Xenopus</taxon>
        <taxon>Xenopus</taxon>
    </lineage>
</organism>
<gene>
    <name evidence="3" type="ORF">XELAEV_18004501mg</name>
</gene>
<evidence type="ECO:0000256" key="1">
    <source>
        <dbReference type="SAM" id="Coils"/>
    </source>
</evidence>
<sequence>MSFAYTEMDKQRITGAVGGHSDFLNVKDCKQQLRELERLKRKNIAYDLHLRTLAEYVKMQRIPRGLRVHLCPTLFSQDKEFCQKWESIVNKCSIDLMLATMEQLQKELPEMERTVESETNLIRNAFPPEDVAEGMTKLTDHLEKFRSEVEARKRTKFQRDASDYSSGRVYRWAYSPYAASPNRRSSRMPHAGGEERRDRSRSTSDSTNSSFLGGSQATGGTSEDDGGAAESTRGKAPRPYRNRRRPKRW</sequence>
<feature type="compositionally biased region" description="Basic residues" evidence="2">
    <location>
        <begin position="235"/>
        <end position="249"/>
    </location>
</feature>
<proteinExistence type="predicted"/>